<dbReference type="Proteomes" id="UP001228581">
    <property type="component" value="Unassembled WGS sequence"/>
</dbReference>
<proteinExistence type="predicted"/>
<keyword evidence="2" id="KW-1185">Reference proteome</keyword>
<dbReference type="EMBL" id="JASJOT010000034">
    <property type="protein sequence ID" value="MDJ1497627.1"/>
    <property type="molecule type" value="Genomic_DNA"/>
</dbReference>
<accession>A0ABT7CV49</accession>
<reference evidence="1 2" key="1">
    <citation type="submission" date="2023-05" db="EMBL/GenBank/DDBJ databases">
        <authorList>
            <person name="Zhang X."/>
        </authorList>
    </citation>
    <scope>NUCLEOTIDE SEQUENCE [LARGE SCALE GENOMIC DNA]</scope>
    <source>
        <strain evidence="1 2">DM2B3-1</strain>
    </source>
</reference>
<evidence type="ECO:0000313" key="2">
    <source>
        <dbReference type="Proteomes" id="UP001228581"/>
    </source>
</evidence>
<protein>
    <submittedName>
        <fullName evidence="1">Uncharacterized protein</fullName>
    </submittedName>
</protein>
<sequence>MLYIKNNKEVYYYVADPVGEVHYDLYSFYSMNRNDQALKTTIQWTINLLGLNGMRPKKEWKYDLILDFLGNIRTETISEILNKVQEYFDQENLEYSLEEHPLNLKIKNIDIEDAINFIQDARFQSLNCAVTSLGCSVWHLYIVNV</sequence>
<name>A0ABT7CV49_9BACT</name>
<comment type="caution">
    <text evidence="1">The sequence shown here is derived from an EMBL/GenBank/DDBJ whole genome shotgun (WGS) entry which is preliminary data.</text>
</comment>
<organism evidence="1 2">
    <name type="scientific">Xanthocytophaga flava</name>
    <dbReference type="NCBI Taxonomy" id="3048013"/>
    <lineage>
        <taxon>Bacteria</taxon>
        <taxon>Pseudomonadati</taxon>
        <taxon>Bacteroidota</taxon>
        <taxon>Cytophagia</taxon>
        <taxon>Cytophagales</taxon>
        <taxon>Rhodocytophagaceae</taxon>
        <taxon>Xanthocytophaga</taxon>
    </lineage>
</organism>
<dbReference type="RefSeq" id="WP_314003344.1">
    <property type="nucleotide sequence ID" value="NZ_JASJOT010000034.1"/>
</dbReference>
<evidence type="ECO:0000313" key="1">
    <source>
        <dbReference type="EMBL" id="MDJ1497627.1"/>
    </source>
</evidence>
<gene>
    <name evidence="1" type="ORF">QNI19_32105</name>
</gene>